<keyword evidence="4" id="KW-1185">Reference proteome</keyword>
<dbReference type="InterPro" id="IPR037847">
    <property type="entry name" value="GRAMDC4"/>
</dbReference>
<keyword evidence="2" id="KW-0812">Transmembrane</keyword>
<dbReference type="Proteomes" id="UP000664521">
    <property type="component" value="Unassembled WGS sequence"/>
</dbReference>
<sequence length="752" mass="86286">MYSNLHIQGPHLTHFTGVVLQAREVKHWCLGTLPGLCLQHEIENTLQPSFVVGLSRKLTYGPVLVNRMHSPNSPPGAFSTQVGSLKSTENIHEDGRTHCMSEERMECLEDEFVEEPVSLTKMELLRSLKSKTKEKTKKLLNVNDRKNVGGPLHESDDITNQITGDPAFNPAAIESQRKRSKREGVKAALDGVSSFATSLSSPRDAIKGKAARTTARKLSKAERPYLSYDADIEFLEANDNLSRVESSLSSRQITSDEHLEDLIGGHRDRVNEMKAHRESLRVGHATSRHVRRVRVVPKHCHDFPNREAVSRDHREGGTPKKYDWLKWIGYVLLWYVEDFSAQYVDDFNELPYNVDSIRRHIERIIIASAPWQAWAMDVRSVYRWEQPWTTARWLVAYVVLWSTDHIIGFLYAYILYISIKNHFFPSSIDSLRTSMQRAHDRNQSAYRFGELINKYGNEGWLEPLMKDMGPYIQLQLGDIANMLEVFANFYNWVSPRKTVATLWFFAACLLLSLCCDMAFCVKITGFVAGGTFFLCWPIASHYPKYRYLVSPFKWVLWDIPTDAELAFQYLRRRAQMCREQIIKKQVKEVPNLENASPRDVVFAVQTKVMPKITVNVDKTNEVHETNADTADDESWYSADSSSSVLEGTDILSFRARWGIKTGRLVVYSNGVRFVRSLRRKELWRKSFLEMAEMRKLEGSTASRLTLKRPEELELTFTDGDSIILGAMNDRDEAFNSIIGFSALQWQSLQMNS</sequence>
<keyword evidence="2" id="KW-1133">Transmembrane helix</keyword>
<comment type="caution">
    <text evidence="3">The sequence shown here is derived from an EMBL/GenBank/DDBJ whole genome shotgun (WGS) entry which is preliminary data.</text>
</comment>
<reference evidence="3" key="1">
    <citation type="submission" date="2021-03" db="EMBL/GenBank/DDBJ databases">
        <authorList>
            <person name="Tagirdzhanova G."/>
        </authorList>
    </citation>
    <scope>NUCLEOTIDE SEQUENCE</scope>
</reference>
<gene>
    <name evidence="3" type="ORF">HETSPECPRED_001835</name>
</gene>
<evidence type="ECO:0000256" key="2">
    <source>
        <dbReference type="SAM" id="Phobius"/>
    </source>
</evidence>
<keyword evidence="2" id="KW-0472">Membrane</keyword>
<evidence type="ECO:0008006" key="5">
    <source>
        <dbReference type="Google" id="ProtNLM"/>
    </source>
</evidence>
<dbReference type="EMBL" id="CAJPDS010000134">
    <property type="protein sequence ID" value="CAF9939625.1"/>
    <property type="molecule type" value="Genomic_DNA"/>
</dbReference>
<dbReference type="OrthoDB" id="1708389at2759"/>
<feature type="transmembrane region" description="Helical" evidence="2">
    <location>
        <begin position="499"/>
        <end position="519"/>
    </location>
</feature>
<feature type="transmembrane region" description="Helical" evidence="2">
    <location>
        <begin position="393"/>
        <end position="416"/>
    </location>
</feature>
<evidence type="ECO:0000256" key="1">
    <source>
        <dbReference type="SAM" id="MobiDB-lite"/>
    </source>
</evidence>
<evidence type="ECO:0000313" key="4">
    <source>
        <dbReference type="Proteomes" id="UP000664521"/>
    </source>
</evidence>
<dbReference type="PANTHER" id="PTHR37402">
    <property type="entry name" value="GRAM DOMAIN-CONTAINING PROTEIN 4"/>
    <property type="match status" value="1"/>
</dbReference>
<accession>A0A8H3J2P8</accession>
<organism evidence="3 4">
    <name type="scientific">Heterodermia speciosa</name>
    <dbReference type="NCBI Taxonomy" id="116794"/>
    <lineage>
        <taxon>Eukaryota</taxon>
        <taxon>Fungi</taxon>
        <taxon>Dikarya</taxon>
        <taxon>Ascomycota</taxon>
        <taxon>Pezizomycotina</taxon>
        <taxon>Lecanoromycetes</taxon>
        <taxon>OSLEUM clade</taxon>
        <taxon>Lecanoromycetidae</taxon>
        <taxon>Caliciales</taxon>
        <taxon>Physciaceae</taxon>
        <taxon>Heterodermia</taxon>
    </lineage>
</organism>
<dbReference type="PANTHER" id="PTHR37402:SF1">
    <property type="entry name" value="GRAM DOMAIN-CONTAINING PROTEIN 4"/>
    <property type="match status" value="1"/>
</dbReference>
<dbReference type="GO" id="GO:0006915">
    <property type="term" value="P:apoptotic process"/>
    <property type="evidence" value="ECO:0007669"/>
    <property type="project" value="InterPro"/>
</dbReference>
<proteinExistence type="predicted"/>
<evidence type="ECO:0000313" key="3">
    <source>
        <dbReference type="EMBL" id="CAF9939625.1"/>
    </source>
</evidence>
<protein>
    <recommendedName>
        <fullName evidence="5">GRAM domain-containing protein</fullName>
    </recommendedName>
</protein>
<name>A0A8H3J2P8_9LECA</name>
<feature type="region of interest" description="Disordered" evidence="1">
    <location>
        <begin position="144"/>
        <end position="168"/>
    </location>
</feature>
<dbReference type="AlphaFoldDB" id="A0A8H3J2P8"/>